<dbReference type="OrthoDB" id="9775880at2"/>
<dbReference type="AlphaFoldDB" id="A0A1M7RS46"/>
<dbReference type="PANTHER" id="PTHR30629:SF2">
    <property type="entry name" value="PROPHAGE INTEGRASE INTS-RELATED"/>
    <property type="match status" value="1"/>
</dbReference>
<name>A0A1M7RS46_9BACT</name>
<keyword evidence="4" id="KW-0233">DNA recombination</keyword>
<dbReference type="SUPFAM" id="SSF56349">
    <property type="entry name" value="DNA breaking-rejoining enzymes"/>
    <property type="match status" value="1"/>
</dbReference>
<sequence length="401" mass="45440">MKLTDTLLRSLKAPDKVQKLTDGGGLYLQVEPKGGKLWRLAYRFGGKQKTLAFGAYPAVSLKEARKRRDEAKELIANGVDPSEQKKVEKAKTVAKQKELVSTFESVGREWFNKRTVHLTEEYRKQILSRIENQIFPYIGTKLISNLEPADILFAVSHAEKKGAIETAHRLVQISGQICRYARLAGYCKYDITAGLTEALPKVQTKHLASITDPKELSLLLQSIENYQGDLSVVYALKILPYVFVRSNELRGARWAEIDFKTAEWVIPAGRMKMKTVHVVPLASQVLKLLEELQPHSGHSEFLFISPASASNPISDMGLLNALRRMGYQRGEMTIHGFRSTASTLLNGMGYNSDWIERQLAHCERNAVRKAYNHAEYLPERKKMMQKWADYLDGLREKTTQS</sequence>
<accession>A0A1M7RS46</accession>
<keyword evidence="2" id="KW-0229">DNA integration</keyword>
<evidence type="ECO:0000259" key="5">
    <source>
        <dbReference type="PROSITE" id="PS51898"/>
    </source>
</evidence>
<gene>
    <name evidence="6" type="ORF">SAMN02745728_00076</name>
</gene>
<evidence type="ECO:0000256" key="1">
    <source>
        <dbReference type="ARBA" id="ARBA00008857"/>
    </source>
</evidence>
<dbReference type="InterPro" id="IPR050808">
    <property type="entry name" value="Phage_Integrase"/>
</dbReference>
<proteinExistence type="inferred from homology"/>
<dbReference type="Pfam" id="PF22022">
    <property type="entry name" value="Phage_int_M"/>
    <property type="match status" value="1"/>
</dbReference>
<evidence type="ECO:0000256" key="4">
    <source>
        <dbReference type="ARBA" id="ARBA00023172"/>
    </source>
</evidence>
<organism evidence="6 7">
    <name type="scientific">Desulfovibrio litoralis DSM 11393</name>
    <dbReference type="NCBI Taxonomy" id="1121455"/>
    <lineage>
        <taxon>Bacteria</taxon>
        <taxon>Pseudomonadati</taxon>
        <taxon>Thermodesulfobacteriota</taxon>
        <taxon>Desulfovibrionia</taxon>
        <taxon>Desulfovibrionales</taxon>
        <taxon>Desulfovibrionaceae</taxon>
        <taxon>Desulfovibrio</taxon>
    </lineage>
</organism>
<dbReference type="InterPro" id="IPR010998">
    <property type="entry name" value="Integrase_recombinase_N"/>
</dbReference>
<dbReference type="InterPro" id="IPR053876">
    <property type="entry name" value="Phage_int_M"/>
</dbReference>
<evidence type="ECO:0000313" key="6">
    <source>
        <dbReference type="EMBL" id="SHN48946.1"/>
    </source>
</evidence>
<dbReference type="CDD" id="cd00801">
    <property type="entry name" value="INT_P4_C"/>
    <property type="match status" value="1"/>
</dbReference>
<dbReference type="GO" id="GO:0006310">
    <property type="term" value="P:DNA recombination"/>
    <property type="evidence" value="ECO:0007669"/>
    <property type="project" value="UniProtKB-KW"/>
</dbReference>
<comment type="similarity">
    <text evidence="1">Belongs to the 'phage' integrase family.</text>
</comment>
<dbReference type="InterPro" id="IPR011010">
    <property type="entry name" value="DNA_brk_join_enz"/>
</dbReference>
<dbReference type="Pfam" id="PF13356">
    <property type="entry name" value="Arm-DNA-bind_3"/>
    <property type="match status" value="1"/>
</dbReference>
<dbReference type="Gene3D" id="1.10.150.130">
    <property type="match status" value="1"/>
</dbReference>
<dbReference type="PANTHER" id="PTHR30629">
    <property type="entry name" value="PROPHAGE INTEGRASE"/>
    <property type="match status" value="1"/>
</dbReference>
<dbReference type="InterPro" id="IPR002104">
    <property type="entry name" value="Integrase_catalytic"/>
</dbReference>
<reference evidence="6 7" key="1">
    <citation type="submission" date="2016-12" db="EMBL/GenBank/DDBJ databases">
        <authorList>
            <person name="Song W.-J."/>
            <person name="Kurnit D.M."/>
        </authorList>
    </citation>
    <scope>NUCLEOTIDE SEQUENCE [LARGE SCALE GENOMIC DNA]</scope>
    <source>
        <strain evidence="6 7">DSM 11393</strain>
    </source>
</reference>
<dbReference type="InterPro" id="IPR038488">
    <property type="entry name" value="Integrase_DNA-bd_sf"/>
</dbReference>
<dbReference type="InterPro" id="IPR013762">
    <property type="entry name" value="Integrase-like_cat_sf"/>
</dbReference>
<keyword evidence="3" id="KW-0238">DNA-binding</keyword>
<dbReference type="InterPro" id="IPR025166">
    <property type="entry name" value="Integrase_DNA_bind_dom"/>
</dbReference>
<dbReference type="Pfam" id="PF00589">
    <property type="entry name" value="Phage_integrase"/>
    <property type="match status" value="1"/>
</dbReference>
<dbReference type="RefSeq" id="WP_072695359.1">
    <property type="nucleotide sequence ID" value="NZ_FRDI01000002.1"/>
</dbReference>
<protein>
    <submittedName>
        <fullName evidence="6">Integrase</fullName>
    </submittedName>
</protein>
<dbReference type="PROSITE" id="PS51898">
    <property type="entry name" value="TYR_RECOMBINASE"/>
    <property type="match status" value="1"/>
</dbReference>
<evidence type="ECO:0000313" key="7">
    <source>
        <dbReference type="Proteomes" id="UP000186469"/>
    </source>
</evidence>
<evidence type="ECO:0000256" key="3">
    <source>
        <dbReference type="ARBA" id="ARBA00023125"/>
    </source>
</evidence>
<dbReference type="Gene3D" id="3.30.160.390">
    <property type="entry name" value="Integrase, DNA-binding domain"/>
    <property type="match status" value="1"/>
</dbReference>
<dbReference type="EMBL" id="FRDI01000002">
    <property type="protein sequence ID" value="SHN48946.1"/>
    <property type="molecule type" value="Genomic_DNA"/>
</dbReference>
<evidence type="ECO:0000256" key="2">
    <source>
        <dbReference type="ARBA" id="ARBA00022908"/>
    </source>
</evidence>
<dbReference type="Proteomes" id="UP000186469">
    <property type="component" value="Unassembled WGS sequence"/>
</dbReference>
<dbReference type="Gene3D" id="1.10.443.10">
    <property type="entry name" value="Intergrase catalytic core"/>
    <property type="match status" value="1"/>
</dbReference>
<dbReference type="GO" id="GO:0015074">
    <property type="term" value="P:DNA integration"/>
    <property type="evidence" value="ECO:0007669"/>
    <property type="project" value="UniProtKB-KW"/>
</dbReference>
<keyword evidence="7" id="KW-1185">Reference proteome</keyword>
<feature type="domain" description="Tyr recombinase" evidence="5">
    <location>
        <begin position="206"/>
        <end position="384"/>
    </location>
</feature>
<dbReference type="GO" id="GO:0003677">
    <property type="term" value="F:DNA binding"/>
    <property type="evidence" value="ECO:0007669"/>
    <property type="project" value="UniProtKB-KW"/>
</dbReference>